<dbReference type="PANTHER" id="PTHR43547">
    <property type="entry name" value="TWO-COMPONENT HISTIDINE KINASE"/>
    <property type="match status" value="1"/>
</dbReference>
<keyword evidence="9" id="KW-1185">Reference proteome</keyword>
<evidence type="ECO:0000256" key="4">
    <source>
        <dbReference type="SAM" id="Coils"/>
    </source>
</evidence>
<keyword evidence="5" id="KW-1133">Transmembrane helix</keyword>
<dbReference type="PRINTS" id="PR00344">
    <property type="entry name" value="BCTRLSENSOR"/>
</dbReference>
<accession>A0A385SMH7</accession>
<dbReference type="GO" id="GO:0000155">
    <property type="term" value="F:phosphorelay sensor kinase activity"/>
    <property type="evidence" value="ECO:0007669"/>
    <property type="project" value="InterPro"/>
</dbReference>
<dbReference type="Pfam" id="PF07495">
    <property type="entry name" value="Y_Y_Y"/>
    <property type="match status" value="1"/>
</dbReference>
<evidence type="ECO:0000256" key="6">
    <source>
        <dbReference type="SAM" id="SignalP"/>
    </source>
</evidence>
<dbReference type="InterPro" id="IPR013783">
    <property type="entry name" value="Ig-like_fold"/>
</dbReference>
<dbReference type="Gene3D" id="2.130.10.10">
    <property type="entry name" value="YVTN repeat-like/Quinoprotein amine dehydrogenase"/>
    <property type="match status" value="2"/>
</dbReference>
<evidence type="ECO:0000313" key="9">
    <source>
        <dbReference type="Proteomes" id="UP000266183"/>
    </source>
</evidence>
<evidence type="ECO:0000256" key="2">
    <source>
        <dbReference type="ARBA" id="ARBA00012438"/>
    </source>
</evidence>
<gene>
    <name evidence="8" type="ORF">D4L85_16350</name>
</gene>
<feature type="coiled-coil region" evidence="4">
    <location>
        <begin position="786"/>
        <end position="824"/>
    </location>
</feature>
<dbReference type="Proteomes" id="UP000266183">
    <property type="component" value="Chromosome"/>
</dbReference>
<dbReference type="RefSeq" id="WP_119755303.1">
    <property type="nucleotide sequence ID" value="NZ_CP032382.1"/>
</dbReference>
<dbReference type="SUPFAM" id="SSF55874">
    <property type="entry name" value="ATPase domain of HSP90 chaperone/DNA topoisomerase II/histidine kinase"/>
    <property type="match status" value="1"/>
</dbReference>
<evidence type="ECO:0000313" key="8">
    <source>
        <dbReference type="EMBL" id="AYB32042.1"/>
    </source>
</evidence>
<dbReference type="SUPFAM" id="SSF47384">
    <property type="entry name" value="Homodimeric domain of signal transducing histidine kinase"/>
    <property type="match status" value="1"/>
</dbReference>
<dbReference type="Gene3D" id="2.60.40.10">
    <property type="entry name" value="Immunoglobulins"/>
    <property type="match status" value="1"/>
</dbReference>
<keyword evidence="5" id="KW-0472">Membrane</keyword>
<dbReference type="CDD" id="cd00082">
    <property type="entry name" value="HisKA"/>
    <property type="match status" value="1"/>
</dbReference>
<dbReference type="EMBL" id="CP032382">
    <property type="protein sequence ID" value="AYB32042.1"/>
    <property type="molecule type" value="Genomic_DNA"/>
</dbReference>
<dbReference type="Gene3D" id="1.10.287.130">
    <property type="match status" value="1"/>
</dbReference>
<reference evidence="9" key="1">
    <citation type="submission" date="2018-09" db="EMBL/GenBank/DDBJ databases">
        <title>Chryseolinea sp. KIS68-18 isolated from soil.</title>
        <authorList>
            <person name="Weon H.-Y."/>
            <person name="Kwon S.-W."/>
            <person name="Lee S.A."/>
        </authorList>
    </citation>
    <scope>NUCLEOTIDE SEQUENCE [LARGE SCALE GENOMIC DNA]</scope>
    <source>
        <strain evidence="9">KIS68-18</strain>
    </source>
</reference>
<feature type="transmembrane region" description="Helical" evidence="5">
    <location>
        <begin position="743"/>
        <end position="763"/>
    </location>
</feature>
<dbReference type="Pfam" id="PF02518">
    <property type="entry name" value="HATPase_c"/>
    <property type="match status" value="1"/>
</dbReference>
<dbReference type="OrthoDB" id="9806995at2"/>
<dbReference type="AlphaFoldDB" id="A0A385SMH7"/>
<dbReference type="InterPro" id="IPR036890">
    <property type="entry name" value="HATPase_C_sf"/>
</dbReference>
<feature type="signal peptide" evidence="6">
    <location>
        <begin position="1"/>
        <end position="18"/>
    </location>
</feature>
<comment type="catalytic activity">
    <reaction evidence="1">
        <text>ATP + protein L-histidine = ADP + protein N-phospho-L-histidine.</text>
        <dbReference type="EC" id="2.7.13.3"/>
    </reaction>
</comment>
<dbReference type="CDD" id="cd00075">
    <property type="entry name" value="HATPase"/>
    <property type="match status" value="1"/>
</dbReference>
<dbReference type="InterPro" id="IPR005467">
    <property type="entry name" value="His_kinase_dom"/>
</dbReference>
<dbReference type="EC" id="2.7.13.3" evidence="2"/>
<evidence type="ECO:0000259" key="7">
    <source>
        <dbReference type="PROSITE" id="PS50109"/>
    </source>
</evidence>
<name>A0A385SMH7_9BACT</name>
<sequence>MRFPLLVLTLICQPALFAQQLFVQPYPIEVYKGATQNWVMAQDRQGVSYFANNDGVLRYDGTSWDLMPLPNKDFVSSVAVDARGEIYVGSVNELGYFQKDDVGIYQYHSLMPQLPVEHRKNVKDIIETIVFDDVVLFNDLESIYMYSDGKLRILNIYNYGLITQGTHLYLARENGLCVYGNGRFQSVDFNTELEGMAIWLITGYIQDSFLVLDDQNKLWVLNPQGSLHGKLRPFSETLNVRLKGLPIVRITSMTNGNIAIVLKDEIHIVNKNGEPLYSVPKHWFEDDMRDGFVFEDLQHNLWLNANSIILQVITSSPLSFYDRHNGIKGTILALGKTAQHQYAGTSYGIFYKESKESFSFLPGTIGQTWNFYNFNQRLYAAHETGVFELQGKKTTRLIDHYGVHALCELKRRSDRMIMGTSTTGIWLLEKRGSAWHKHKIKGFEEETRFMQEDEEGNIWISHYNKGIYKLRLNGKMDSVISKTFYDRNNGLPSNVNNRIYRLRDGKIIVATANGIYSYSQIKDRFEPEAKFTRVLGKEFCVYTLTEGPEGNIYFWGAVPHDNEIAGMLIKQPDSTLKLLLTPFNKVAVPAHELRVDIDAPVLVAGPKEIWIGQGKKLLSYNPAQKTFYEDLFSVSIKKVWAKDSLIFINGRRQSDLDLPFASNNLRFEFVSAFYESPERMEYQYKLNGFENKWSAWALGKEAFFTNLPEGTYTFSVRAKNLYKKISEPVSFSFHICPPWYRTWWAYSIYVILFVFFFYLGIVLNTRRIRMQKIELIKKVGEKTIELTAMNNEILAQNEEISAINEDVHKKNEEIRQQAEELKKSNLTKDKLFSIVSHDLRGPIRQVQDIFNLVEMNYVSEEELRTLLPRLKEGISQTLNLTDNLLYWAKNQMGGIKVKPSDFDVWGIVEENVQLFRPIAKNKNIHLINSVEGSLWVNADSDMIRLVLRNLINNAIKFTKGDGKVTIGSEHHGNYIMIFVADTGIGLAKEEISLFFNEDHFTRQGTSGEKGMGLGLILCQEFIGKNGGTLTIESELNKGSKFSFTIKKARRN</sequence>
<evidence type="ECO:0000256" key="3">
    <source>
        <dbReference type="ARBA" id="ARBA00022553"/>
    </source>
</evidence>
<proteinExistence type="predicted"/>
<keyword evidence="6" id="KW-0732">Signal</keyword>
<feature type="domain" description="Histidine kinase" evidence="7">
    <location>
        <begin position="834"/>
        <end position="1049"/>
    </location>
</feature>
<evidence type="ECO:0000256" key="1">
    <source>
        <dbReference type="ARBA" id="ARBA00000085"/>
    </source>
</evidence>
<dbReference type="PANTHER" id="PTHR43547:SF2">
    <property type="entry name" value="HYBRID SIGNAL TRANSDUCTION HISTIDINE KINASE C"/>
    <property type="match status" value="1"/>
</dbReference>
<protein>
    <recommendedName>
        <fullName evidence="2">histidine kinase</fullName>
        <ecNumber evidence="2">2.7.13.3</ecNumber>
    </recommendedName>
</protein>
<feature type="chain" id="PRO_5017371998" description="histidine kinase" evidence="6">
    <location>
        <begin position="19"/>
        <end position="1051"/>
    </location>
</feature>
<dbReference type="PROSITE" id="PS50109">
    <property type="entry name" value="HIS_KIN"/>
    <property type="match status" value="1"/>
</dbReference>
<dbReference type="InterPro" id="IPR036097">
    <property type="entry name" value="HisK_dim/P_sf"/>
</dbReference>
<dbReference type="SMART" id="SM00387">
    <property type="entry name" value="HATPase_c"/>
    <property type="match status" value="1"/>
</dbReference>
<dbReference type="KEGG" id="chk:D4L85_16350"/>
<evidence type="ECO:0000256" key="5">
    <source>
        <dbReference type="SAM" id="Phobius"/>
    </source>
</evidence>
<dbReference type="Gene3D" id="3.30.565.10">
    <property type="entry name" value="Histidine kinase-like ATPase, C-terminal domain"/>
    <property type="match status" value="1"/>
</dbReference>
<dbReference type="SUPFAM" id="SSF63829">
    <property type="entry name" value="Calcium-dependent phosphotriesterase"/>
    <property type="match status" value="2"/>
</dbReference>
<organism evidence="8 9">
    <name type="scientific">Chryseolinea soli</name>
    <dbReference type="NCBI Taxonomy" id="2321403"/>
    <lineage>
        <taxon>Bacteria</taxon>
        <taxon>Pseudomonadati</taxon>
        <taxon>Bacteroidota</taxon>
        <taxon>Cytophagia</taxon>
        <taxon>Cytophagales</taxon>
        <taxon>Fulvivirgaceae</taxon>
        <taxon>Chryseolinea</taxon>
    </lineage>
</organism>
<dbReference type="InterPro" id="IPR011123">
    <property type="entry name" value="Y_Y_Y"/>
</dbReference>
<dbReference type="InterPro" id="IPR015943">
    <property type="entry name" value="WD40/YVTN_repeat-like_dom_sf"/>
</dbReference>
<dbReference type="InterPro" id="IPR003661">
    <property type="entry name" value="HisK_dim/P_dom"/>
</dbReference>
<keyword evidence="4" id="KW-0175">Coiled coil</keyword>
<dbReference type="InterPro" id="IPR003594">
    <property type="entry name" value="HATPase_dom"/>
</dbReference>
<keyword evidence="5" id="KW-0812">Transmembrane</keyword>
<keyword evidence="3" id="KW-0597">Phosphoprotein</keyword>
<dbReference type="InterPro" id="IPR004358">
    <property type="entry name" value="Sig_transdc_His_kin-like_C"/>
</dbReference>